<name>A0A955E084_UNCKA</name>
<dbReference type="AlphaFoldDB" id="A0A955E084"/>
<reference evidence="2" key="2">
    <citation type="journal article" date="2021" name="Microbiome">
        <title>Successional dynamics and alternative stable states in a saline activated sludge microbial community over 9 years.</title>
        <authorList>
            <person name="Wang Y."/>
            <person name="Ye J."/>
            <person name="Ju F."/>
            <person name="Liu L."/>
            <person name="Boyd J.A."/>
            <person name="Deng Y."/>
            <person name="Parks D.H."/>
            <person name="Jiang X."/>
            <person name="Yin X."/>
            <person name="Woodcroft B.J."/>
            <person name="Tyson G.W."/>
            <person name="Hugenholtz P."/>
            <person name="Polz M.F."/>
            <person name="Zhang T."/>
        </authorList>
    </citation>
    <scope>NUCLEOTIDE SEQUENCE</scope>
    <source>
        <strain evidence="2">HKST-UBA80</strain>
    </source>
</reference>
<protein>
    <recommendedName>
        <fullName evidence="1">SHS2 domain-containing protein</fullName>
    </recommendedName>
</protein>
<dbReference type="PANTHER" id="PTHR32432">
    <property type="entry name" value="CELL DIVISION PROTEIN FTSA-RELATED"/>
    <property type="match status" value="1"/>
</dbReference>
<proteinExistence type="predicted"/>
<dbReference type="InterPro" id="IPR003494">
    <property type="entry name" value="SHS2_FtsA"/>
</dbReference>
<feature type="domain" description="SHS2" evidence="1">
    <location>
        <begin position="19"/>
        <end position="222"/>
    </location>
</feature>
<comment type="caution">
    <text evidence="2">The sequence shown here is derived from an EMBL/GenBank/DDBJ whole genome shotgun (WGS) entry which is preliminary data.</text>
</comment>
<dbReference type="InterPro" id="IPR043129">
    <property type="entry name" value="ATPase_NBD"/>
</dbReference>
<dbReference type="Pfam" id="PF14450">
    <property type="entry name" value="FtsA"/>
    <property type="match status" value="1"/>
</dbReference>
<dbReference type="EMBL" id="JAGQNY010000001">
    <property type="protein sequence ID" value="MCA9301783.1"/>
    <property type="molecule type" value="Genomic_DNA"/>
</dbReference>
<dbReference type="SUPFAM" id="SSF53067">
    <property type="entry name" value="Actin-like ATPase domain"/>
    <property type="match status" value="2"/>
</dbReference>
<dbReference type="Gene3D" id="3.30.420.40">
    <property type="match status" value="3"/>
</dbReference>
<sequence>MFKLPFKINFNKKSKTDTFLTIDIGSSTVKTLAFYNDSESRLKVIGLGKEFLPEGAVRAGYITDLKSVIEAVDETIYQALANTEHRITDAIIGISENLCYSQVTTGRLNRTTPGELVTEKELDNLKYKIIDAAYNTALDDFVYKTGDLSTELIHISSIPAHTKLDSKIVDDPTDLPGAKVELAIYNAYSPEYHTKQLQKIADTLKLSVLAMVPNMFSLGEALKKLTKDNELDCIILDIGGETTDVGIMFGGGLITTKSLPIGGRHYTEQLSLQSGLTWAESEKKKNQYYFGQTADTETSFIETVMTETTDLWLSGLETLFNEFNGVRTFASDIFVVGGGSLLPDIMAALESRPWTKSIPFREPPRIKRVSISELDFARDTTGKLNELDYIQALSLGLMGEY</sequence>
<gene>
    <name evidence="2" type="ORF">KDA10_00220</name>
</gene>
<dbReference type="Proteomes" id="UP000714817">
    <property type="component" value="Unassembled WGS sequence"/>
</dbReference>
<evidence type="ECO:0000313" key="2">
    <source>
        <dbReference type="EMBL" id="MCA9301783.1"/>
    </source>
</evidence>
<dbReference type="SMART" id="SM00842">
    <property type="entry name" value="FtsA"/>
    <property type="match status" value="1"/>
</dbReference>
<organism evidence="2 3">
    <name type="scientific">candidate division WWE3 bacterium</name>
    <dbReference type="NCBI Taxonomy" id="2053526"/>
    <lineage>
        <taxon>Bacteria</taxon>
        <taxon>Katanobacteria</taxon>
    </lineage>
</organism>
<dbReference type="Gene3D" id="3.30.1490.300">
    <property type="match status" value="1"/>
</dbReference>
<dbReference type="InterPro" id="IPR050696">
    <property type="entry name" value="FtsA/MreB"/>
</dbReference>
<evidence type="ECO:0000313" key="3">
    <source>
        <dbReference type="Proteomes" id="UP000714817"/>
    </source>
</evidence>
<reference evidence="2" key="1">
    <citation type="submission" date="2020-04" db="EMBL/GenBank/DDBJ databases">
        <authorList>
            <person name="Zhang T."/>
        </authorList>
    </citation>
    <scope>NUCLEOTIDE SEQUENCE</scope>
    <source>
        <strain evidence="2">HKST-UBA80</strain>
    </source>
</reference>
<accession>A0A955E084</accession>
<evidence type="ECO:0000259" key="1">
    <source>
        <dbReference type="SMART" id="SM00842"/>
    </source>
</evidence>
<dbReference type="GO" id="GO:0051301">
    <property type="term" value="P:cell division"/>
    <property type="evidence" value="ECO:0007669"/>
    <property type="project" value="InterPro"/>
</dbReference>